<dbReference type="PRINTS" id="PR00727">
    <property type="entry name" value="LEADERPTASE"/>
</dbReference>
<proteinExistence type="inferred from homology"/>
<evidence type="ECO:0000256" key="6">
    <source>
        <dbReference type="PIRSR" id="PIRSR600223-1"/>
    </source>
</evidence>
<dbReference type="RefSeq" id="WP_230755564.1">
    <property type="nucleotide sequence ID" value="NZ_JAINWA010000003.1"/>
</dbReference>
<dbReference type="CDD" id="cd06530">
    <property type="entry name" value="S26_SPase_I"/>
    <property type="match status" value="1"/>
</dbReference>
<protein>
    <recommendedName>
        <fullName evidence="4 7">Signal peptidase I</fullName>
        <ecNumber evidence="3 7">3.4.21.89</ecNumber>
    </recommendedName>
</protein>
<sequence>MLPVLNALLAILYSASCVYLPPTPAFFGFLAVLSFSLIVLFCTISLKKNPSRFRALRLRKILEYLPFVLFAGFILRRTGEADGFFLLDLASVLLWLASAGVNLAVLRQLSEKRIAITFPGIEAAKPRKKGLLTQAVEWIDALVQAACLVLLIQLFFFQLYVIPSESMVPEFMVKDRVVVIKTPSGPKFPLSSVGVPRMKDYERGDIVIFSNPHYNDSKEARVKSFLSQFVYMLTFTQVQINRDEFGQPKADPLVKRVTGVPGEKLMMVDGVLYSRTRESAEFQPVAEDSGWAAWNVASLPRSELALVKNVPLSSEQFDILQSVESIRSSVDAPAAAAEARALADRFDALKSAPDTVTTAPDLIPSAKLEISSVFLAVDDVTRLLLTTNGGALWFREFMTGWASSAERDTLFETRSMQMNILLKLTFGKLVVRNAEMIAAGTPSSAYMNDEVRLSLLSEADSWYFFMAVHDQRNMFEFPSGDEFIPEDSYFMMGDNRFNSLDMRHSYKSRLIPVDSGDPSSFRYRSNLDPRYVHASSILGSAALRFWPLSRIGIPR</sequence>
<dbReference type="PANTHER" id="PTHR43390">
    <property type="entry name" value="SIGNAL PEPTIDASE I"/>
    <property type="match status" value="1"/>
</dbReference>
<dbReference type="InterPro" id="IPR019757">
    <property type="entry name" value="Pept_S26A_signal_pept_1_Lys-AS"/>
</dbReference>
<feature type="domain" description="Peptidase S26" evidence="8">
    <location>
        <begin position="136"/>
        <end position="276"/>
    </location>
</feature>
<dbReference type="GO" id="GO:0004252">
    <property type="term" value="F:serine-type endopeptidase activity"/>
    <property type="evidence" value="ECO:0007669"/>
    <property type="project" value="InterPro"/>
</dbReference>
<dbReference type="Proteomes" id="UP001198163">
    <property type="component" value="Unassembled WGS sequence"/>
</dbReference>
<feature type="domain" description="Peptidase S26" evidence="8">
    <location>
        <begin position="473"/>
        <end position="546"/>
    </location>
</feature>
<dbReference type="SUPFAM" id="SSF51306">
    <property type="entry name" value="LexA/Signal peptidase"/>
    <property type="match status" value="1"/>
</dbReference>
<dbReference type="Gene3D" id="2.10.109.10">
    <property type="entry name" value="Umud Fragment, subunit A"/>
    <property type="match status" value="2"/>
</dbReference>
<evidence type="ECO:0000259" key="8">
    <source>
        <dbReference type="Pfam" id="PF10502"/>
    </source>
</evidence>
<dbReference type="AlphaFoldDB" id="A0AAE3EHQ1"/>
<dbReference type="InterPro" id="IPR000223">
    <property type="entry name" value="Pept_S26A_signal_pept_1"/>
</dbReference>
<evidence type="ECO:0000313" key="10">
    <source>
        <dbReference type="Proteomes" id="UP001198163"/>
    </source>
</evidence>
<comment type="caution">
    <text evidence="7">Lacks conserved residue(s) required for the propagation of feature annotation.</text>
</comment>
<feature type="transmembrane region" description="Helical" evidence="7">
    <location>
        <begin position="138"/>
        <end position="161"/>
    </location>
</feature>
<dbReference type="Pfam" id="PF10502">
    <property type="entry name" value="Peptidase_S26"/>
    <property type="match status" value="2"/>
</dbReference>
<keyword evidence="7" id="KW-0472">Membrane</keyword>
<reference evidence="9" key="1">
    <citation type="submission" date="2021-08" db="EMBL/GenBank/DDBJ databases">
        <title>Comparative analyses of Brucepasteria parasyntrophica and Teretinema zuelzerae.</title>
        <authorList>
            <person name="Song Y."/>
            <person name="Brune A."/>
        </authorList>
    </citation>
    <scope>NUCLEOTIDE SEQUENCE</scope>
    <source>
        <strain evidence="9">DSM 1903</strain>
    </source>
</reference>
<dbReference type="GO" id="GO:0016020">
    <property type="term" value="C:membrane"/>
    <property type="evidence" value="ECO:0007669"/>
    <property type="project" value="UniProtKB-SubCell"/>
</dbReference>
<feature type="transmembrane region" description="Helical" evidence="7">
    <location>
        <begin position="27"/>
        <end position="46"/>
    </location>
</feature>
<evidence type="ECO:0000313" key="9">
    <source>
        <dbReference type="EMBL" id="MCD1654909.1"/>
    </source>
</evidence>
<dbReference type="PANTHER" id="PTHR43390:SF1">
    <property type="entry name" value="CHLOROPLAST PROCESSING PEPTIDASE"/>
    <property type="match status" value="1"/>
</dbReference>
<dbReference type="EMBL" id="JAINWA010000003">
    <property type="protein sequence ID" value="MCD1654909.1"/>
    <property type="molecule type" value="Genomic_DNA"/>
</dbReference>
<dbReference type="GO" id="GO:0006465">
    <property type="term" value="P:signal peptide processing"/>
    <property type="evidence" value="ECO:0007669"/>
    <property type="project" value="InterPro"/>
</dbReference>
<name>A0AAE3EHQ1_9SPIR</name>
<feature type="active site" evidence="6">
    <location>
        <position position="255"/>
    </location>
</feature>
<keyword evidence="5 7" id="KW-0378">Hydrolase</keyword>
<evidence type="ECO:0000256" key="4">
    <source>
        <dbReference type="ARBA" id="ARBA00019232"/>
    </source>
</evidence>
<evidence type="ECO:0000256" key="7">
    <source>
        <dbReference type="RuleBase" id="RU362042"/>
    </source>
</evidence>
<accession>A0AAE3EHQ1</accession>
<comment type="catalytic activity">
    <reaction evidence="1 7">
        <text>Cleavage of hydrophobic, N-terminal signal or leader sequences from secreted and periplasmic proteins.</text>
        <dbReference type="EC" id="3.4.21.89"/>
    </reaction>
</comment>
<comment type="similarity">
    <text evidence="2 7">Belongs to the peptidase S26 family.</text>
</comment>
<keyword evidence="7" id="KW-1133">Transmembrane helix</keyword>
<keyword evidence="10" id="KW-1185">Reference proteome</keyword>
<evidence type="ECO:0000256" key="2">
    <source>
        <dbReference type="ARBA" id="ARBA00009370"/>
    </source>
</evidence>
<evidence type="ECO:0000256" key="3">
    <source>
        <dbReference type="ARBA" id="ARBA00013208"/>
    </source>
</evidence>
<keyword evidence="7" id="KW-0645">Protease</keyword>
<feature type="transmembrane region" description="Helical" evidence="7">
    <location>
        <begin position="84"/>
        <end position="106"/>
    </location>
</feature>
<evidence type="ECO:0000256" key="1">
    <source>
        <dbReference type="ARBA" id="ARBA00000677"/>
    </source>
</evidence>
<comment type="subcellular location">
    <subcellularLocation>
        <location evidence="7">Membrane</location>
        <topology evidence="7">Single-pass type II membrane protein</topology>
    </subcellularLocation>
</comment>
<dbReference type="InterPro" id="IPR019533">
    <property type="entry name" value="Peptidase_S26"/>
</dbReference>
<feature type="active site" evidence="6">
    <location>
        <position position="166"/>
    </location>
</feature>
<evidence type="ECO:0000256" key="5">
    <source>
        <dbReference type="ARBA" id="ARBA00022801"/>
    </source>
</evidence>
<dbReference type="NCBIfam" id="TIGR02227">
    <property type="entry name" value="sigpep_I_bact"/>
    <property type="match status" value="1"/>
</dbReference>
<organism evidence="9 10">
    <name type="scientific">Teretinema zuelzerae</name>
    <dbReference type="NCBI Taxonomy" id="156"/>
    <lineage>
        <taxon>Bacteria</taxon>
        <taxon>Pseudomonadati</taxon>
        <taxon>Spirochaetota</taxon>
        <taxon>Spirochaetia</taxon>
        <taxon>Spirochaetales</taxon>
        <taxon>Treponemataceae</taxon>
        <taxon>Teretinema</taxon>
    </lineage>
</organism>
<dbReference type="InterPro" id="IPR036286">
    <property type="entry name" value="LexA/Signal_pep-like_sf"/>
</dbReference>
<dbReference type="GO" id="GO:0009003">
    <property type="term" value="F:signal peptidase activity"/>
    <property type="evidence" value="ECO:0007669"/>
    <property type="project" value="UniProtKB-EC"/>
</dbReference>
<gene>
    <name evidence="9" type="primary">lepB</name>
    <name evidence="9" type="ORF">K7J14_09380</name>
</gene>
<comment type="caution">
    <text evidence="9">The sequence shown here is derived from an EMBL/GenBank/DDBJ whole genome shotgun (WGS) entry which is preliminary data.</text>
</comment>
<feature type="transmembrane region" description="Helical" evidence="7">
    <location>
        <begin position="58"/>
        <end position="78"/>
    </location>
</feature>
<dbReference type="EC" id="3.4.21.89" evidence="3 7"/>
<keyword evidence="7" id="KW-0812">Transmembrane</keyword>
<dbReference type="PROSITE" id="PS00760">
    <property type="entry name" value="SPASE_I_2"/>
    <property type="match status" value="1"/>
</dbReference>